<evidence type="ECO:0000313" key="1">
    <source>
        <dbReference type="EMBL" id="MBX59015.1"/>
    </source>
</evidence>
<protein>
    <submittedName>
        <fullName evidence="1">Uncharacterized protein</fullName>
    </submittedName>
</protein>
<proteinExistence type="predicted"/>
<dbReference type="AlphaFoldDB" id="A0A2P2PWD4"/>
<reference evidence="1" key="1">
    <citation type="submission" date="2018-02" db="EMBL/GenBank/DDBJ databases">
        <title>Rhizophora mucronata_Transcriptome.</title>
        <authorList>
            <person name="Meera S.P."/>
            <person name="Sreeshan A."/>
            <person name="Augustine A."/>
        </authorList>
    </citation>
    <scope>NUCLEOTIDE SEQUENCE</scope>
    <source>
        <tissue evidence="1">Leaf</tissue>
    </source>
</reference>
<accession>A0A2P2PWD4</accession>
<organism evidence="1">
    <name type="scientific">Rhizophora mucronata</name>
    <name type="common">Asiatic mangrove</name>
    <dbReference type="NCBI Taxonomy" id="61149"/>
    <lineage>
        <taxon>Eukaryota</taxon>
        <taxon>Viridiplantae</taxon>
        <taxon>Streptophyta</taxon>
        <taxon>Embryophyta</taxon>
        <taxon>Tracheophyta</taxon>
        <taxon>Spermatophyta</taxon>
        <taxon>Magnoliopsida</taxon>
        <taxon>eudicotyledons</taxon>
        <taxon>Gunneridae</taxon>
        <taxon>Pentapetalae</taxon>
        <taxon>rosids</taxon>
        <taxon>fabids</taxon>
        <taxon>Malpighiales</taxon>
        <taxon>Rhizophoraceae</taxon>
        <taxon>Rhizophora</taxon>
    </lineage>
</organism>
<sequence>MMMMLLWLVDGIKRIYSLKFGFSLSTATIFFSLRTCWRFVTCLR</sequence>
<dbReference type="EMBL" id="GGEC01078531">
    <property type="protein sequence ID" value="MBX59015.1"/>
    <property type="molecule type" value="Transcribed_RNA"/>
</dbReference>
<name>A0A2P2PWD4_RHIMU</name>